<comment type="caution">
    <text evidence="2">The sequence shown here is derived from an EMBL/GenBank/DDBJ whole genome shotgun (WGS) entry which is preliminary data.</text>
</comment>
<dbReference type="InterPro" id="IPR043869">
    <property type="entry name" value="DUF5829"/>
</dbReference>
<organism evidence="2 3">
    <name type="scientific">Glaciecola siphonariae</name>
    <dbReference type="NCBI Taxonomy" id="521012"/>
    <lineage>
        <taxon>Bacteria</taxon>
        <taxon>Pseudomonadati</taxon>
        <taxon>Pseudomonadota</taxon>
        <taxon>Gammaproteobacteria</taxon>
        <taxon>Alteromonadales</taxon>
        <taxon>Alteromonadaceae</taxon>
        <taxon>Glaciecola</taxon>
    </lineage>
</organism>
<dbReference type="Pfam" id="PF19147">
    <property type="entry name" value="DUF5829"/>
    <property type="match status" value="1"/>
</dbReference>
<evidence type="ECO:0000256" key="1">
    <source>
        <dbReference type="SAM" id="SignalP"/>
    </source>
</evidence>
<reference evidence="3" key="1">
    <citation type="journal article" date="2019" name="Int. J. Syst. Evol. Microbiol.">
        <title>The Global Catalogue of Microorganisms (GCM) 10K type strain sequencing project: providing services to taxonomists for standard genome sequencing and annotation.</title>
        <authorList>
            <consortium name="The Broad Institute Genomics Platform"/>
            <consortium name="The Broad Institute Genome Sequencing Center for Infectious Disease"/>
            <person name="Wu L."/>
            <person name="Ma J."/>
        </authorList>
    </citation>
    <scope>NUCLEOTIDE SEQUENCE [LARGE SCALE GENOMIC DNA]</scope>
    <source>
        <strain evidence="3">KACC 12507</strain>
    </source>
</reference>
<accession>A0ABV9LRX6</accession>
<dbReference type="PROSITE" id="PS51257">
    <property type="entry name" value="PROKAR_LIPOPROTEIN"/>
    <property type="match status" value="1"/>
</dbReference>
<keyword evidence="3" id="KW-1185">Reference proteome</keyword>
<dbReference type="Proteomes" id="UP001595897">
    <property type="component" value="Unassembled WGS sequence"/>
</dbReference>
<evidence type="ECO:0000313" key="3">
    <source>
        <dbReference type="Proteomes" id="UP001595897"/>
    </source>
</evidence>
<name>A0ABV9LRX6_9ALTE</name>
<feature type="chain" id="PRO_5046163643" evidence="1">
    <location>
        <begin position="18"/>
        <end position="307"/>
    </location>
</feature>
<dbReference type="EMBL" id="JBHSGU010000002">
    <property type="protein sequence ID" value="MFC4698969.1"/>
    <property type="molecule type" value="Genomic_DNA"/>
</dbReference>
<proteinExistence type="predicted"/>
<sequence length="307" mass="35007">MKFFYLVSILSIAFLFACSDSEKSVNSNSQQISSPVAFNHMFHVLSPDDFAALKNSSFIQDTFAASEKRTTGADGQQWTGLYLYGEQSYVEFFEPVGLKAVMSNAEEGLSGIAFSVDFAGQLSTLSDKLEARYSVNAFTRNKTLENKETIPWFDYLFFSNDGLSDDFLLTHWVMEYKREYFDYMKWGSSEHDITRKSYLADKSAARKNKVLKDFTGLHLCLNASELRYYRKWFKALEYKEPEADMFIGPADGFTYRLSERKEQSASSLQSISFDNASEQQVRQITITENISIIINQTSGTIKFSDAC</sequence>
<dbReference type="RefSeq" id="WP_382405665.1">
    <property type="nucleotide sequence ID" value="NZ_JBHSGU010000002.1"/>
</dbReference>
<keyword evidence="1" id="KW-0732">Signal</keyword>
<gene>
    <name evidence="2" type="ORF">ACFO4O_02185</name>
</gene>
<protein>
    <submittedName>
        <fullName evidence="2">DUF5829 family protein</fullName>
    </submittedName>
</protein>
<feature type="signal peptide" evidence="1">
    <location>
        <begin position="1"/>
        <end position="17"/>
    </location>
</feature>
<evidence type="ECO:0000313" key="2">
    <source>
        <dbReference type="EMBL" id="MFC4698969.1"/>
    </source>
</evidence>